<protein>
    <submittedName>
        <fullName evidence="6">DNA-binding response OmpR family regulator</fullName>
    </submittedName>
</protein>
<dbReference type="GO" id="GO:0000156">
    <property type="term" value="F:phosphorelay response regulator activity"/>
    <property type="evidence" value="ECO:0007669"/>
    <property type="project" value="TreeGrafter"/>
</dbReference>
<name>A0A841FWQ1_9ACTN</name>
<dbReference type="InterPro" id="IPR001789">
    <property type="entry name" value="Sig_transdc_resp-reg_receiver"/>
</dbReference>
<dbReference type="InterPro" id="IPR036388">
    <property type="entry name" value="WH-like_DNA-bd_sf"/>
</dbReference>
<dbReference type="GO" id="GO:0005829">
    <property type="term" value="C:cytosol"/>
    <property type="evidence" value="ECO:0007669"/>
    <property type="project" value="TreeGrafter"/>
</dbReference>
<dbReference type="Gene3D" id="6.10.250.690">
    <property type="match status" value="1"/>
</dbReference>
<evidence type="ECO:0000259" key="4">
    <source>
        <dbReference type="PROSITE" id="PS50110"/>
    </source>
</evidence>
<keyword evidence="7" id="KW-1185">Reference proteome</keyword>
<dbReference type="PROSITE" id="PS50110">
    <property type="entry name" value="RESPONSE_REGULATORY"/>
    <property type="match status" value="1"/>
</dbReference>
<reference evidence="6 7" key="1">
    <citation type="submission" date="2020-08" db="EMBL/GenBank/DDBJ databases">
        <title>Genomic Encyclopedia of Type Strains, Phase IV (KMG-IV): sequencing the most valuable type-strain genomes for metagenomic binning, comparative biology and taxonomic classification.</title>
        <authorList>
            <person name="Goeker M."/>
        </authorList>
    </citation>
    <scope>NUCLEOTIDE SEQUENCE [LARGE SCALE GENOMIC DNA]</scope>
    <source>
        <strain evidence="6 7">YIM 65646</strain>
    </source>
</reference>
<dbReference type="Proteomes" id="UP000548476">
    <property type="component" value="Unassembled WGS sequence"/>
</dbReference>
<evidence type="ECO:0000256" key="3">
    <source>
        <dbReference type="PROSITE-ProRule" id="PRU01091"/>
    </source>
</evidence>
<evidence type="ECO:0000256" key="1">
    <source>
        <dbReference type="ARBA" id="ARBA00023125"/>
    </source>
</evidence>
<evidence type="ECO:0000313" key="6">
    <source>
        <dbReference type="EMBL" id="MBB6037962.1"/>
    </source>
</evidence>
<gene>
    <name evidence="6" type="ORF">HNR73_005842</name>
</gene>
<dbReference type="SMART" id="SM00862">
    <property type="entry name" value="Trans_reg_C"/>
    <property type="match status" value="1"/>
</dbReference>
<dbReference type="SMART" id="SM00448">
    <property type="entry name" value="REC"/>
    <property type="match status" value="1"/>
</dbReference>
<dbReference type="PANTHER" id="PTHR48111:SF36">
    <property type="entry name" value="TRANSCRIPTIONAL REGULATORY PROTEIN CUTR"/>
    <property type="match status" value="1"/>
</dbReference>
<evidence type="ECO:0000256" key="2">
    <source>
        <dbReference type="PROSITE-ProRule" id="PRU00169"/>
    </source>
</evidence>
<dbReference type="GO" id="GO:0000976">
    <property type="term" value="F:transcription cis-regulatory region binding"/>
    <property type="evidence" value="ECO:0007669"/>
    <property type="project" value="TreeGrafter"/>
</dbReference>
<feature type="domain" description="OmpR/PhoB-type" evidence="5">
    <location>
        <begin position="125"/>
        <end position="220"/>
    </location>
</feature>
<keyword evidence="1 3" id="KW-0238">DNA-binding</keyword>
<evidence type="ECO:0000259" key="5">
    <source>
        <dbReference type="PROSITE" id="PS51755"/>
    </source>
</evidence>
<dbReference type="Pfam" id="PF00072">
    <property type="entry name" value="Response_reg"/>
    <property type="match status" value="1"/>
</dbReference>
<dbReference type="PANTHER" id="PTHR48111">
    <property type="entry name" value="REGULATOR OF RPOS"/>
    <property type="match status" value="1"/>
</dbReference>
<keyword evidence="2" id="KW-0597">Phosphoprotein</keyword>
<dbReference type="PROSITE" id="PS51755">
    <property type="entry name" value="OMPR_PHOB"/>
    <property type="match status" value="1"/>
</dbReference>
<organism evidence="6 7">
    <name type="scientific">Phytomonospora endophytica</name>
    <dbReference type="NCBI Taxonomy" id="714109"/>
    <lineage>
        <taxon>Bacteria</taxon>
        <taxon>Bacillati</taxon>
        <taxon>Actinomycetota</taxon>
        <taxon>Actinomycetes</taxon>
        <taxon>Micromonosporales</taxon>
        <taxon>Micromonosporaceae</taxon>
        <taxon>Phytomonospora</taxon>
    </lineage>
</organism>
<dbReference type="InterPro" id="IPR011006">
    <property type="entry name" value="CheY-like_superfamily"/>
</dbReference>
<evidence type="ECO:0000313" key="7">
    <source>
        <dbReference type="Proteomes" id="UP000548476"/>
    </source>
</evidence>
<feature type="modified residue" description="4-aspartylphosphate" evidence="2">
    <location>
        <position position="52"/>
    </location>
</feature>
<sequence length="221" mass="24137">MVRVLVAEDFDVLAHSIGTGLRREGMAVDVVLDGTDATERLAVTRYDVLILDRDLPGVHGDEICRRLAETRTDTRVLMLTAAASIEDRVDGLALGADDYLPKPFAFAELVARVRALARRATPPVPPILTAEGITLDPARRTVFRSGRRLDLSPKEFALLACLMATPGLVLSAEELLERAWDEAADPFTSAVKHTMHRLRAKLGDPPVIHTVREGGYRIAAP</sequence>
<dbReference type="AlphaFoldDB" id="A0A841FWQ1"/>
<dbReference type="SUPFAM" id="SSF52172">
    <property type="entry name" value="CheY-like"/>
    <property type="match status" value="1"/>
</dbReference>
<comment type="caution">
    <text evidence="6">The sequence shown here is derived from an EMBL/GenBank/DDBJ whole genome shotgun (WGS) entry which is preliminary data.</text>
</comment>
<dbReference type="InterPro" id="IPR001867">
    <property type="entry name" value="OmpR/PhoB-type_DNA-bd"/>
</dbReference>
<dbReference type="EMBL" id="JACHGT010000014">
    <property type="protein sequence ID" value="MBB6037962.1"/>
    <property type="molecule type" value="Genomic_DNA"/>
</dbReference>
<feature type="domain" description="Response regulatory" evidence="4">
    <location>
        <begin position="3"/>
        <end position="117"/>
    </location>
</feature>
<accession>A0A841FWQ1</accession>
<dbReference type="GO" id="GO:0032993">
    <property type="term" value="C:protein-DNA complex"/>
    <property type="evidence" value="ECO:0007669"/>
    <property type="project" value="TreeGrafter"/>
</dbReference>
<dbReference type="GO" id="GO:0006355">
    <property type="term" value="P:regulation of DNA-templated transcription"/>
    <property type="evidence" value="ECO:0007669"/>
    <property type="project" value="InterPro"/>
</dbReference>
<dbReference type="Gene3D" id="3.40.50.2300">
    <property type="match status" value="1"/>
</dbReference>
<dbReference type="Pfam" id="PF00486">
    <property type="entry name" value="Trans_reg_C"/>
    <property type="match status" value="1"/>
</dbReference>
<proteinExistence type="predicted"/>
<dbReference type="InterPro" id="IPR039420">
    <property type="entry name" value="WalR-like"/>
</dbReference>
<dbReference type="CDD" id="cd00383">
    <property type="entry name" value="trans_reg_C"/>
    <property type="match status" value="1"/>
</dbReference>
<dbReference type="Gene3D" id="1.10.10.10">
    <property type="entry name" value="Winged helix-like DNA-binding domain superfamily/Winged helix DNA-binding domain"/>
    <property type="match status" value="1"/>
</dbReference>
<feature type="DNA-binding region" description="OmpR/PhoB-type" evidence="3">
    <location>
        <begin position="125"/>
        <end position="220"/>
    </location>
</feature>